<proteinExistence type="predicted"/>
<sequence>MAGNPIWWNINTMRPPTHHHQQTAAVAAAPSPFLHPPPTTFFPHTPTSSSSSSSSSSFPVPSWHDNNQELPESWSQLLLGGLVGEEEKGGDIGQFQALHQVSNANSVVDVKQENSASSYVYGHASEDFHHHQANKPAWFHQISSAASSPKSSVTSFSSNMLDFSGNKAEHGRQPQPDRSSECNSTATGGPLKKPRVQPSATQSTLKTDTASVLSEAIGYIRFLQIIYLLFCLAILKDCKEEAKKDLRSRGLCLVPVSCTLEVWSGDNGADYWAPPPALGAGFFR</sequence>
<comment type="subcellular location">
    <subcellularLocation>
        <location evidence="1">Nucleus</location>
    </subcellularLocation>
</comment>
<evidence type="ECO:0000313" key="6">
    <source>
        <dbReference type="Proteomes" id="UP000325315"/>
    </source>
</evidence>
<feature type="region of interest" description="Disordered" evidence="4">
    <location>
        <begin position="35"/>
        <end position="66"/>
    </location>
</feature>
<dbReference type="CDD" id="cd11393">
    <property type="entry name" value="bHLH_AtbHLH_like"/>
    <property type="match status" value="1"/>
</dbReference>
<dbReference type="InterPro" id="IPR045239">
    <property type="entry name" value="bHLH95_bHLH"/>
</dbReference>
<keyword evidence="3" id="KW-0539">Nucleus</keyword>
<dbReference type="GO" id="GO:0000981">
    <property type="term" value="F:DNA-binding transcription factor activity, RNA polymerase II-specific"/>
    <property type="evidence" value="ECO:0007669"/>
    <property type="project" value="TreeGrafter"/>
</dbReference>
<dbReference type="OrthoDB" id="1839773at2759"/>
<keyword evidence="6" id="KW-1185">Reference proteome</keyword>
<feature type="compositionally biased region" description="Low complexity" evidence="4">
    <location>
        <begin position="41"/>
        <end position="62"/>
    </location>
</feature>
<reference evidence="6" key="1">
    <citation type="journal article" date="2019" name="Plant Biotechnol. J.">
        <title>Genome sequencing of the Australian wild diploid species Gossypium australe highlights disease resistance and delayed gland morphogenesis.</title>
        <authorList>
            <person name="Cai Y."/>
            <person name="Cai X."/>
            <person name="Wang Q."/>
            <person name="Wang P."/>
            <person name="Zhang Y."/>
            <person name="Cai C."/>
            <person name="Xu Y."/>
            <person name="Wang K."/>
            <person name="Zhou Z."/>
            <person name="Wang C."/>
            <person name="Geng S."/>
            <person name="Li B."/>
            <person name="Dong Q."/>
            <person name="Hou Y."/>
            <person name="Wang H."/>
            <person name="Ai P."/>
            <person name="Liu Z."/>
            <person name="Yi F."/>
            <person name="Sun M."/>
            <person name="An G."/>
            <person name="Cheng J."/>
            <person name="Zhang Y."/>
            <person name="Shi Q."/>
            <person name="Xie Y."/>
            <person name="Shi X."/>
            <person name="Chang Y."/>
            <person name="Huang F."/>
            <person name="Chen Y."/>
            <person name="Hong S."/>
            <person name="Mi L."/>
            <person name="Sun Q."/>
            <person name="Zhang L."/>
            <person name="Zhou B."/>
            <person name="Peng R."/>
            <person name="Zhang X."/>
            <person name="Liu F."/>
        </authorList>
    </citation>
    <scope>NUCLEOTIDE SEQUENCE [LARGE SCALE GENOMIC DNA]</scope>
    <source>
        <strain evidence="6">cv. PA1801</strain>
    </source>
</reference>
<organism evidence="5 6">
    <name type="scientific">Gossypium australe</name>
    <dbReference type="NCBI Taxonomy" id="47621"/>
    <lineage>
        <taxon>Eukaryota</taxon>
        <taxon>Viridiplantae</taxon>
        <taxon>Streptophyta</taxon>
        <taxon>Embryophyta</taxon>
        <taxon>Tracheophyta</taxon>
        <taxon>Spermatophyta</taxon>
        <taxon>Magnoliopsida</taxon>
        <taxon>eudicotyledons</taxon>
        <taxon>Gunneridae</taxon>
        <taxon>Pentapetalae</taxon>
        <taxon>rosids</taxon>
        <taxon>malvids</taxon>
        <taxon>Malvales</taxon>
        <taxon>Malvaceae</taxon>
        <taxon>Malvoideae</taxon>
        <taxon>Gossypium</taxon>
    </lineage>
</organism>
<evidence type="ECO:0000256" key="3">
    <source>
        <dbReference type="ARBA" id="ARBA00023242"/>
    </source>
</evidence>
<evidence type="ECO:0000256" key="4">
    <source>
        <dbReference type="SAM" id="MobiDB-lite"/>
    </source>
</evidence>
<dbReference type="PANTHER" id="PTHR16223">
    <property type="entry name" value="TRANSCRIPTION FACTOR BHLH83-RELATED"/>
    <property type="match status" value="1"/>
</dbReference>
<dbReference type="Proteomes" id="UP000325315">
    <property type="component" value="Unassembled WGS sequence"/>
</dbReference>
<evidence type="ECO:0000256" key="1">
    <source>
        <dbReference type="ARBA" id="ARBA00004123"/>
    </source>
</evidence>
<name>A0A5B6XB56_9ROSI</name>
<dbReference type="EMBL" id="SMMG02000001">
    <property type="protein sequence ID" value="KAA3490097.1"/>
    <property type="molecule type" value="Genomic_DNA"/>
</dbReference>
<dbReference type="PANTHER" id="PTHR16223:SF136">
    <property type="entry name" value="TRANSCRIPTION FACTOR BHLH133-RELATED"/>
    <property type="match status" value="1"/>
</dbReference>
<dbReference type="AlphaFoldDB" id="A0A5B6XB56"/>
<accession>A0A5B6XB56</accession>
<gene>
    <name evidence="5" type="ORF">EPI10_033621</name>
</gene>
<dbReference type="GO" id="GO:0000978">
    <property type="term" value="F:RNA polymerase II cis-regulatory region sequence-specific DNA binding"/>
    <property type="evidence" value="ECO:0007669"/>
    <property type="project" value="TreeGrafter"/>
</dbReference>
<feature type="region of interest" description="Disordered" evidence="4">
    <location>
        <begin position="164"/>
        <end position="202"/>
    </location>
</feature>
<protein>
    <submittedName>
        <fullName evidence="5">Transcription factor bHLH68-like</fullName>
    </submittedName>
</protein>
<comment type="caution">
    <text evidence="5">The sequence shown here is derived from an EMBL/GenBank/DDBJ whole genome shotgun (WGS) entry which is preliminary data.</text>
</comment>
<keyword evidence="2" id="KW-0238">DNA-binding</keyword>
<dbReference type="InterPro" id="IPR045843">
    <property type="entry name" value="IND-like"/>
</dbReference>
<evidence type="ECO:0000256" key="2">
    <source>
        <dbReference type="ARBA" id="ARBA00023125"/>
    </source>
</evidence>
<evidence type="ECO:0000313" key="5">
    <source>
        <dbReference type="EMBL" id="KAA3490097.1"/>
    </source>
</evidence>
<dbReference type="GO" id="GO:0005634">
    <property type="term" value="C:nucleus"/>
    <property type="evidence" value="ECO:0007669"/>
    <property type="project" value="UniProtKB-SubCell"/>
</dbReference>